<sequence>MKKVCVTGALGFAGFHLCNELLEQGIEVIGIDQHDEKRALEQEEMELRIGRNALFHLFKTTIEDLEKDKWKDLDVCFHMTPLESTALEEEKRILNLLMNNLSPRCTFIYPIYTAINDQPKLVNIEAEIKPYMRLISAYKIVELPNLYGPWHCEGLLDVDESSLYIKDAVKGLVLAAKSSKKNEVIYLPTYYELNQKKSFYQTENRSSSGIEKAEEIGYMPEVEIEAGVAKCKEHMKQWQKQLDLLKGSD</sequence>
<evidence type="ECO:0000259" key="1">
    <source>
        <dbReference type="Pfam" id="PF01370"/>
    </source>
</evidence>
<protein>
    <recommendedName>
        <fullName evidence="1">NAD-dependent epimerase/dehydratase domain-containing protein</fullName>
    </recommendedName>
</protein>
<name>U6SMR6_9BACI</name>
<dbReference type="InterPro" id="IPR036291">
    <property type="entry name" value="NAD(P)-bd_dom_sf"/>
</dbReference>
<dbReference type="AlphaFoldDB" id="U6SMR6"/>
<reference evidence="2 3" key="1">
    <citation type="journal article" date="2013" name="Genome Announc.">
        <title>Genome Sequence of the Extreme Obligate Alkaliphile Bacillus marmarensis Strain DSM 21297.</title>
        <authorList>
            <person name="Wernick D.G."/>
            <person name="Choi K.Y."/>
            <person name="Tat C.A."/>
            <person name="Lafontaine Rivera J.G."/>
            <person name="Liao J.C."/>
        </authorList>
    </citation>
    <scope>NUCLEOTIDE SEQUENCE [LARGE SCALE GENOMIC DNA]</scope>
    <source>
        <strain evidence="2 3">DSM 21297</strain>
    </source>
</reference>
<accession>U6SMR6</accession>
<dbReference type="InterPro" id="IPR001509">
    <property type="entry name" value="Epimerase_deHydtase"/>
</dbReference>
<dbReference type="Proteomes" id="UP000017170">
    <property type="component" value="Unassembled WGS sequence"/>
</dbReference>
<dbReference type="EMBL" id="ATAE01000032">
    <property type="protein sequence ID" value="ERN52687.1"/>
    <property type="molecule type" value="Genomic_DNA"/>
</dbReference>
<dbReference type="RefSeq" id="WP_022628570.1">
    <property type="nucleotide sequence ID" value="NZ_ATAE01000032.1"/>
</dbReference>
<dbReference type="Pfam" id="PF01370">
    <property type="entry name" value="Epimerase"/>
    <property type="match status" value="1"/>
</dbReference>
<feature type="domain" description="NAD-dependent epimerase/dehydratase" evidence="1">
    <location>
        <begin position="4"/>
        <end position="98"/>
    </location>
</feature>
<dbReference type="PATRIC" id="fig|1188261.3.peg.2373"/>
<organism evidence="2 3">
    <name type="scientific">Alkalihalophilus marmarensis DSM 21297</name>
    <dbReference type="NCBI Taxonomy" id="1188261"/>
    <lineage>
        <taxon>Bacteria</taxon>
        <taxon>Bacillati</taxon>
        <taxon>Bacillota</taxon>
        <taxon>Bacilli</taxon>
        <taxon>Bacillales</taxon>
        <taxon>Bacillaceae</taxon>
        <taxon>Alkalihalophilus</taxon>
    </lineage>
</organism>
<gene>
    <name evidence="2" type="ORF">A33I_14765</name>
</gene>
<evidence type="ECO:0000313" key="3">
    <source>
        <dbReference type="Proteomes" id="UP000017170"/>
    </source>
</evidence>
<dbReference type="Gene3D" id="3.40.50.720">
    <property type="entry name" value="NAD(P)-binding Rossmann-like Domain"/>
    <property type="match status" value="1"/>
</dbReference>
<comment type="caution">
    <text evidence="2">The sequence shown here is derived from an EMBL/GenBank/DDBJ whole genome shotgun (WGS) entry which is preliminary data.</text>
</comment>
<dbReference type="SUPFAM" id="SSF51735">
    <property type="entry name" value="NAD(P)-binding Rossmann-fold domains"/>
    <property type="match status" value="1"/>
</dbReference>
<proteinExistence type="predicted"/>
<evidence type="ECO:0000313" key="2">
    <source>
        <dbReference type="EMBL" id="ERN52687.1"/>
    </source>
</evidence>
<keyword evidence="3" id="KW-1185">Reference proteome</keyword>